<evidence type="ECO:0000313" key="2">
    <source>
        <dbReference type="EMBL" id="CAD5324590.1"/>
    </source>
</evidence>
<sequence length="451" mass="52254">MLLMYTLSSNKSDFAGQKTIRNNVFDAVSKVLHTIEFQKRGLPHAHILMWLEKTPKIPTAAEINAIISAELPNKITDPLGFELVEKHMMHGPCGTDRPSSPCMANKVCTKKSPRSYNAFTSVEKSGHFVYRCRPDQDNFVVKGGTRLDNQFVIPHNLPILKKYQAHINVEWCNTSNAIKYLFKYVTKGVDKATILIEKGTTTTFDTEDTIRVVKERNEIQEYLDCRYLSACEAIANIKRTMFTTWMEMNKHCEEARKYTYIEFPIHFVWDNDGKVWRKRQRGFSIGRIVNIHPTSGELYYLRILLNVVTGPQSYDELKTVHGEIKDSFKASCHARGLLDDDKEWHHAMDEANQWATPIQLRHLFVLLLIYCEVANPSRLGEHSWKSMSEDIPAKQRRPFGNQRMKFKDDELHHYTLIEIELLLHQHEKTLTEFKDMPKPDSNVLKQLGNSL</sequence>
<dbReference type="Proteomes" id="UP000516314">
    <property type="component" value="Chromosome 3"/>
</dbReference>
<organism evidence="2 3">
    <name type="scientific">Arabidopsis thaliana</name>
    <name type="common">Mouse-ear cress</name>
    <dbReference type="NCBI Taxonomy" id="3702"/>
    <lineage>
        <taxon>Eukaryota</taxon>
        <taxon>Viridiplantae</taxon>
        <taxon>Streptophyta</taxon>
        <taxon>Embryophyta</taxon>
        <taxon>Tracheophyta</taxon>
        <taxon>Spermatophyta</taxon>
        <taxon>Magnoliopsida</taxon>
        <taxon>eudicotyledons</taxon>
        <taxon>Gunneridae</taxon>
        <taxon>Pentapetalae</taxon>
        <taxon>rosids</taxon>
        <taxon>malvids</taxon>
        <taxon>Brassicales</taxon>
        <taxon>Brassicaceae</taxon>
        <taxon>Camelineae</taxon>
        <taxon>Arabidopsis</taxon>
    </lineage>
</organism>
<gene>
    <name evidence="2" type="ORF">AT9943_LOCUS12476</name>
</gene>
<proteinExistence type="predicted"/>
<protein>
    <submittedName>
        <fullName evidence="2">(thale cress) hypothetical protein</fullName>
    </submittedName>
</protein>
<accession>A0A7G2EPJ3</accession>
<dbReference type="AlphaFoldDB" id="A0A7G2EPJ3"/>
<name>A0A7G2EPJ3_ARATH</name>
<evidence type="ECO:0000259" key="1">
    <source>
        <dbReference type="Pfam" id="PF14214"/>
    </source>
</evidence>
<evidence type="ECO:0000313" key="3">
    <source>
        <dbReference type="Proteomes" id="UP000516314"/>
    </source>
</evidence>
<dbReference type="InterPro" id="IPR025476">
    <property type="entry name" value="Helitron_helicase-like"/>
</dbReference>
<dbReference type="EMBL" id="LR881468">
    <property type="protein sequence ID" value="CAD5324590.1"/>
    <property type="molecule type" value="Genomic_DNA"/>
</dbReference>
<dbReference type="Pfam" id="PF14214">
    <property type="entry name" value="Helitron_like_N"/>
    <property type="match status" value="1"/>
</dbReference>
<feature type="domain" description="Helitron helicase-like" evidence="1">
    <location>
        <begin position="19"/>
        <end position="49"/>
    </location>
</feature>
<reference evidence="2 3" key="1">
    <citation type="submission" date="2020-09" db="EMBL/GenBank/DDBJ databases">
        <authorList>
            <person name="Ashkenazy H."/>
        </authorList>
    </citation>
    <scope>NUCLEOTIDE SEQUENCE [LARGE SCALE GENOMIC DNA]</scope>
    <source>
        <strain evidence="3">cv. Cdm-0</strain>
    </source>
</reference>
<dbReference type="PANTHER" id="PTHR10492:SF90">
    <property type="entry name" value="ATP-DEPENDENT DNA HELICASE"/>
    <property type="match status" value="1"/>
</dbReference>
<dbReference type="PANTHER" id="PTHR10492">
    <property type="match status" value="1"/>
</dbReference>